<dbReference type="PANTHER" id="PTHR33678">
    <property type="entry name" value="BLL1576 PROTEIN"/>
    <property type="match status" value="1"/>
</dbReference>
<protein>
    <recommendedName>
        <fullName evidence="1">Transposase IS66 central domain-containing protein</fullName>
    </recommendedName>
</protein>
<evidence type="ECO:0000313" key="3">
    <source>
        <dbReference type="EMBL" id="SPD49062.1"/>
    </source>
</evidence>
<organism evidence="2 4">
    <name type="scientific">Cupriavidus taiwanensis</name>
    <dbReference type="NCBI Taxonomy" id="164546"/>
    <lineage>
        <taxon>Bacteria</taxon>
        <taxon>Pseudomonadati</taxon>
        <taxon>Pseudomonadota</taxon>
        <taxon>Betaproteobacteria</taxon>
        <taxon>Burkholderiales</taxon>
        <taxon>Burkholderiaceae</taxon>
        <taxon>Cupriavidus</taxon>
    </lineage>
</organism>
<dbReference type="Pfam" id="PF03050">
    <property type="entry name" value="DDE_Tnp_IS66"/>
    <property type="match status" value="1"/>
</dbReference>
<name>A0A375EHM5_9BURK</name>
<dbReference type="InterPro" id="IPR052344">
    <property type="entry name" value="Transposase-related"/>
</dbReference>
<accession>A0A375EHM5</accession>
<dbReference type="EMBL" id="LT984809">
    <property type="protein sequence ID" value="SPD49062.1"/>
    <property type="molecule type" value="Genomic_DNA"/>
</dbReference>
<keyword evidence="3" id="KW-0614">Plasmid</keyword>
<proteinExistence type="predicted"/>
<reference evidence="2" key="1">
    <citation type="submission" date="2018-01" db="EMBL/GenBank/DDBJ databases">
        <authorList>
            <person name="Clerissi C."/>
        </authorList>
    </citation>
    <scope>NUCLEOTIDE SEQUENCE</scope>
    <source>
        <strain evidence="2">Cupriavidus taiwanensis STM 8556</strain>
    </source>
</reference>
<dbReference type="PANTHER" id="PTHR33678:SF1">
    <property type="entry name" value="BLL1576 PROTEIN"/>
    <property type="match status" value="1"/>
</dbReference>
<evidence type="ECO:0000313" key="4">
    <source>
        <dbReference type="Proteomes" id="UP000256952"/>
    </source>
</evidence>
<dbReference type="InterPro" id="IPR004291">
    <property type="entry name" value="Transposase_IS66_central"/>
</dbReference>
<sequence>MDHLPYYRQETINARSGVHTPRSTLAAWAGRVGAALEPLYEAHKRFVLPARALHADETPVVMLDPGAGKTKRVYV</sequence>
<gene>
    <name evidence="3" type="ORF">CBM2612_P0407</name>
    <name evidence="2" type="ORF">CBM2613_U30022</name>
</gene>
<dbReference type="EMBL" id="OFTH01000054">
    <property type="protein sequence ID" value="SOZ75357.1"/>
    <property type="molecule type" value="Genomic_DNA"/>
</dbReference>
<dbReference type="Proteomes" id="UP000256952">
    <property type="component" value="Unassembled WGS sequence"/>
</dbReference>
<evidence type="ECO:0000259" key="1">
    <source>
        <dbReference type="Pfam" id="PF03050"/>
    </source>
</evidence>
<geneLocation type="plasmid" evidence="3">
    <name>I</name>
</geneLocation>
<evidence type="ECO:0000313" key="2">
    <source>
        <dbReference type="EMBL" id="SOZ75357.1"/>
    </source>
</evidence>
<reference evidence="3 4" key="2">
    <citation type="submission" date="2018-01" db="EMBL/GenBank/DDBJ databases">
        <authorList>
            <person name="Gaut B.S."/>
            <person name="Morton B.R."/>
            <person name="Clegg M.T."/>
            <person name="Duvall M.R."/>
        </authorList>
    </citation>
    <scope>NUCLEOTIDE SEQUENCE [LARGE SCALE GENOMIC DNA]</scope>
    <source>
        <strain evidence="3">Cupriavidus taiwanensis STM 8555</strain>
        <plasmid evidence="3">I</plasmid>
    </source>
</reference>
<dbReference type="RefSeq" id="WP_231942376.1">
    <property type="nucleotide sequence ID" value="NZ_LT984809.1"/>
</dbReference>
<feature type="domain" description="Transposase IS66 central" evidence="1">
    <location>
        <begin position="2"/>
        <end position="75"/>
    </location>
</feature>
<dbReference type="AlphaFoldDB" id="A0A375EHM5"/>